<evidence type="ECO:0000313" key="3">
    <source>
        <dbReference type="Proteomes" id="UP000053328"/>
    </source>
</evidence>
<feature type="domain" description="Heterokaryon incompatibility" evidence="1">
    <location>
        <begin position="244"/>
        <end position="391"/>
    </location>
</feature>
<keyword evidence="3" id="KW-1185">Reference proteome</keyword>
<name>A0A0D2B2K6_9EURO</name>
<accession>A0A0D2B2K6</accession>
<dbReference type="PANTHER" id="PTHR33112:SF16">
    <property type="entry name" value="HETEROKARYON INCOMPATIBILITY DOMAIN-CONTAINING PROTEIN"/>
    <property type="match status" value="1"/>
</dbReference>
<dbReference type="OrthoDB" id="2958217at2759"/>
<dbReference type="GeneID" id="27335115"/>
<dbReference type="Proteomes" id="UP000053328">
    <property type="component" value="Unassembled WGS sequence"/>
</dbReference>
<gene>
    <name evidence="2" type="ORF">PV08_08032</name>
</gene>
<dbReference type="PANTHER" id="PTHR33112">
    <property type="entry name" value="DOMAIN PROTEIN, PUTATIVE-RELATED"/>
    <property type="match status" value="1"/>
</dbReference>
<dbReference type="RefSeq" id="XP_016233061.1">
    <property type="nucleotide sequence ID" value="XM_016382358.1"/>
</dbReference>
<proteinExistence type="predicted"/>
<protein>
    <recommendedName>
        <fullName evidence="1">Heterokaryon incompatibility domain-containing protein</fullName>
    </recommendedName>
</protein>
<dbReference type="VEuPathDB" id="FungiDB:PV08_08032"/>
<reference evidence="2 3" key="1">
    <citation type="submission" date="2015-01" db="EMBL/GenBank/DDBJ databases">
        <title>The Genome Sequence of Exophiala spinifera CBS89968.</title>
        <authorList>
            <consortium name="The Broad Institute Genomics Platform"/>
            <person name="Cuomo C."/>
            <person name="de Hoog S."/>
            <person name="Gorbushina A."/>
            <person name="Stielow B."/>
            <person name="Teixiera M."/>
            <person name="Abouelleil A."/>
            <person name="Chapman S.B."/>
            <person name="Priest M."/>
            <person name="Young S.K."/>
            <person name="Wortman J."/>
            <person name="Nusbaum C."/>
            <person name="Birren B."/>
        </authorList>
    </citation>
    <scope>NUCLEOTIDE SEQUENCE [LARGE SCALE GENOMIC DNA]</scope>
    <source>
        <strain evidence="2 3">CBS 89968</strain>
    </source>
</reference>
<dbReference type="Pfam" id="PF06985">
    <property type="entry name" value="HET"/>
    <property type="match status" value="1"/>
</dbReference>
<organism evidence="2 3">
    <name type="scientific">Exophiala spinifera</name>
    <dbReference type="NCBI Taxonomy" id="91928"/>
    <lineage>
        <taxon>Eukaryota</taxon>
        <taxon>Fungi</taxon>
        <taxon>Dikarya</taxon>
        <taxon>Ascomycota</taxon>
        <taxon>Pezizomycotina</taxon>
        <taxon>Eurotiomycetes</taxon>
        <taxon>Chaetothyriomycetidae</taxon>
        <taxon>Chaetothyriales</taxon>
        <taxon>Herpotrichiellaceae</taxon>
        <taxon>Exophiala</taxon>
    </lineage>
</organism>
<evidence type="ECO:0000259" key="1">
    <source>
        <dbReference type="Pfam" id="PF06985"/>
    </source>
</evidence>
<dbReference type="EMBL" id="KN847497">
    <property type="protein sequence ID" value="KIW12845.1"/>
    <property type="molecule type" value="Genomic_DNA"/>
</dbReference>
<evidence type="ECO:0000313" key="2">
    <source>
        <dbReference type="EMBL" id="KIW12845.1"/>
    </source>
</evidence>
<dbReference type="STRING" id="91928.A0A0D2B2K6"/>
<sequence length="788" mass="89627">MQTDAGAATLSKPRGAMPLCPNCTKLPLDALRPRQLTPHGRPYASLENAFKEAEDACFRIGTLKEIEARSDRCSLCGLLWKAVVSWHPADPAHTHCKVYVSAVGTAYGYERYNGVGGTNTIRRAVQISRMRVTFQGSAKTRRSESSEAAQDFDFELHAGAEVVSPKRDSSILARYRPQSCDMALIRSWLTQCCQEHQSICDKPRLLSSVTISMKQGEPYQIRFIDVQRRCLVSAPSSELYCYRYVALSYVWGTNKQPLGLHRENSKALHQDGGIRNASRTVEDAMKVTRELGYRFLWCDVLCVTQDDASQKAADISHMYQIYTRADLTIIAAGEGTADQGLPGISYERTIQRSAQIQPDLWLYTATRQPLVTRSGIALSCPWSTRGWTLQEQVLSLRCLFFLEDQVIWRCQSCDRFEDLALERTSEEPLHLRLEWARTQPEGQTRKAHHSKPQHAANIFHIENPFMFEQNFAALAKAYATRTLSFNSDIENAFQGIMTGLAKDFHKGIPVKRFEEYLCWSRHDPRKQLLCRRNDCPVPSWSWMAWKGPISFTEVASTTFPAIVCYRRVAQQTDDPAHLITVQLHTVTQKRFSDLSGSGCHEDSDVRSYLTNGADREWRKLRDDPRLTLSISDIKDVEINLNHLLFYADVADRVEVRLVSSRQAGRHTWMESYEILDADNPRHPLLKFKELAGENSTFGTAESSGAADLATIQKPENERKDHSLFAVANLFRTTYNYSGGSESREYARDRVCVMRVSWHGRVARREGVHMINSKQWDPLPKRRELIILG</sequence>
<dbReference type="InterPro" id="IPR010730">
    <property type="entry name" value="HET"/>
</dbReference>
<dbReference type="AlphaFoldDB" id="A0A0D2B2K6"/>
<dbReference type="HOGENOM" id="CLU_356021_0_0_1"/>